<dbReference type="GO" id="GO:0003700">
    <property type="term" value="F:DNA-binding transcription factor activity"/>
    <property type="evidence" value="ECO:0007669"/>
    <property type="project" value="InterPro"/>
</dbReference>
<evidence type="ECO:0000256" key="5">
    <source>
        <dbReference type="ARBA" id="ARBA00023242"/>
    </source>
</evidence>
<dbReference type="InterPro" id="IPR036576">
    <property type="entry name" value="WRKY_dom_sf"/>
</dbReference>
<keyword evidence="5" id="KW-0539">Nucleus</keyword>
<dbReference type="Pfam" id="PF03106">
    <property type="entry name" value="WRKY"/>
    <property type="match status" value="1"/>
</dbReference>
<evidence type="ECO:0000313" key="8">
    <source>
        <dbReference type="EMBL" id="JAE34735.1"/>
    </source>
</evidence>
<dbReference type="AlphaFoldDB" id="A0A0A9HC42"/>
<evidence type="ECO:0000256" key="2">
    <source>
        <dbReference type="ARBA" id="ARBA00023015"/>
    </source>
</evidence>
<evidence type="ECO:0000259" key="7">
    <source>
        <dbReference type="PROSITE" id="PS50811"/>
    </source>
</evidence>
<accession>A0A0A9HC42</accession>
<sequence>MTLGRERELMAQLRELLFPSPPAPNGKDGAWPSDLVATLAGSVDECSVKMESGGPPDTSRASTMAEVACGGTRRRRGSKRVRDDKAKDEQHDEPAGANAQPQCRKISRNKQQSTSLVTSVPDFDGYQWRKYGQKQIEGAMYPRSYYRCTLSAEQGCPAKRTVQRNDDGGINGVGSPKYTVVYMAEHTCTANDSLEAPVILETTAVPATTNRPPEDDDASIAAAAFVQAACHDAVDDAVAAGSSPATTTTGVESPAISDITWSSTSEHVDDCYCRLVAVDDSWSPTPAQEVEDFTGPIRSPVHIAADGWTIDQYLLQLLNEPINHTSAAGFSLF</sequence>
<dbReference type="GO" id="GO:0005634">
    <property type="term" value="C:nucleus"/>
    <property type="evidence" value="ECO:0007669"/>
    <property type="project" value="UniProtKB-SubCell"/>
</dbReference>
<dbReference type="InterPro" id="IPR044810">
    <property type="entry name" value="WRKY_plant"/>
</dbReference>
<evidence type="ECO:0000256" key="3">
    <source>
        <dbReference type="ARBA" id="ARBA00023125"/>
    </source>
</evidence>
<feature type="region of interest" description="Disordered" evidence="6">
    <location>
        <begin position="47"/>
        <end position="116"/>
    </location>
</feature>
<keyword evidence="3" id="KW-0238">DNA-binding</keyword>
<comment type="subcellular location">
    <subcellularLocation>
        <location evidence="1">Nucleus</location>
    </subcellularLocation>
</comment>
<reference evidence="8" key="1">
    <citation type="submission" date="2014-09" db="EMBL/GenBank/DDBJ databases">
        <authorList>
            <person name="Magalhaes I.L.F."/>
            <person name="Oliveira U."/>
            <person name="Santos F.R."/>
            <person name="Vidigal T.H.D.A."/>
            <person name="Brescovit A.D."/>
            <person name="Santos A.J."/>
        </authorList>
    </citation>
    <scope>NUCLEOTIDE SEQUENCE</scope>
    <source>
        <tissue evidence="8">Shoot tissue taken approximately 20 cm above the soil surface</tissue>
    </source>
</reference>
<feature type="domain" description="WRKY" evidence="7">
    <location>
        <begin position="124"/>
        <end position="165"/>
    </location>
</feature>
<dbReference type="GO" id="GO:0043565">
    <property type="term" value="F:sequence-specific DNA binding"/>
    <property type="evidence" value="ECO:0007669"/>
    <property type="project" value="InterPro"/>
</dbReference>
<dbReference type="Gene3D" id="2.20.25.80">
    <property type="entry name" value="WRKY domain"/>
    <property type="match status" value="1"/>
</dbReference>
<evidence type="ECO:0000256" key="1">
    <source>
        <dbReference type="ARBA" id="ARBA00004123"/>
    </source>
</evidence>
<protein>
    <recommendedName>
        <fullName evidence="7">WRKY domain-containing protein</fullName>
    </recommendedName>
</protein>
<name>A0A0A9HC42_ARUDO</name>
<dbReference type="EMBL" id="GBRH01163161">
    <property type="protein sequence ID" value="JAE34735.1"/>
    <property type="molecule type" value="Transcribed_RNA"/>
</dbReference>
<keyword evidence="4" id="KW-0804">Transcription</keyword>
<organism evidence="8">
    <name type="scientific">Arundo donax</name>
    <name type="common">Giant reed</name>
    <name type="synonym">Donax arundinaceus</name>
    <dbReference type="NCBI Taxonomy" id="35708"/>
    <lineage>
        <taxon>Eukaryota</taxon>
        <taxon>Viridiplantae</taxon>
        <taxon>Streptophyta</taxon>
        <taxon>Embryophyta</taxon>
        <taxon>Tracheophyta</taxon>
        <taxon>Spermatophyta</taxon>
        <taxon>Magnoliopsida</taxon>
        <taxon>Liliopsida</taxon>
        <taxon>Poales</taxon>
        <taxon>Poaceae</taxon>
        <taxon>PACMAD clade</taxon>
        <taxon>Arundinoideae</taxon>
        <taxon>Arundineae</taxon>
        <taxon>Arundo</taxon>
    </lineage>
</organism>
<proteinExistence type="predicted"/>
<keyword evidence="2" id="KW-0805">Transcription regulation</keyword>
<dbReference type="SMART" id="SM00774">
    <property type="entry name" value="WRKY"/>
    <property type="match status" value="1"/>
</dbReference>
<dbReference type="InterPro" id="IPR003657">
    <property type="entry name" value="WRKY_dom"/>
</dbReference>
<reference evidence="8" key="2">
    <citation type="journal article" date="2015" name="Data Brief">
        <title>Shoot transcriptome of the giant reed, Arundo donax.</title>
        <authorList>
            <person name="Barrero R.A."/>
            <person name="Guerrero F.D."/>
            <person name="Moolhuijzen P."/>
            <person name="Goolsby J.A."/>
            <person name="Tidwell J."/>
            <person name="Bellgard S.E."/>
            <person name="Bellgard M.I."/>
        </authorList>
    </citation>
    <scope>NUCLEOTIDE SEQUENCE</scope>
    <source>
        <tissue evidence="8">Shoot tissue taken approximately 20 cm above the soil surface</tissue>
    </source>
</reference>
<dbReference type="SUPFAM" id="SSF118290">
    <property type="entry name" value="WRKY DNA-binding domain"/>
    <property type="match status" value="1"/>
</dbReference>
<dbReference type="PANTHER" id="PTHR31282">
    <property type="entry name" value="WRKY TRANSCRIPTION FACTOR 21-RELATED"/>
    <property type="match status" value="1"/>
</dbReference>
<dbReference type="PROSITE" id="PS50811">
    <property type="entry name" value="WRKY"/>
    <property type="match status" value="1"/>
</dbReference>
<evidence type="ECO:0000256" key="4">
    <source>
        <dbReference type="ARBA" id="ARBA00023163"/>
    </source>
</evidence>
<feature type="compositionally biased region" description="Basic and acidic residues" evidence="6">
    <location>
        <begin position="80"/>
        <end position="94"/>
    </location>
</feature>
<evidence type="ECO:0000256" key="6">
    <source>
        <dbReference type="SAM" id="MobiDB-lite"/>
    </source>
</evidence>